<keyword evidence="13" id="KW-0614">Plasmid</keyword>
<dbReference type="GO" id="GO:0005829">
    <property type="term" value="C:cytosol"/>
    <property type="evidence" value="ECO:0007669"/>
    <property type="project" value="TreeGrafter"/>
</dbReference>
<keyword evidence="3 8" id="KW-0237">DNA synthesis</keyword>
<dbReference type="AlphaFoldDB" id="A0A0B5AY81"/>
<comment type="similarity">
    <text evidence="1 8 12">Belongs to the thymidine kinase family.</text>
</comment>
<feature type="binding site" evidence="8">
    <location>
        <position position="150"/>
    </location>
    <ligand>
        <name>Zn(2+)</name>
        <dbReference type="ChEBI" id="CHEBI:29105"/>
    </ligand>
</feature>
<comment type="catalytic activity">
    <reaction evidence="8 11">
        <text>thymidine + ATP = dTMP + ADP + H(+)</text>
        <dbReference type="Rhea" id="RHEA:19129"/>
        <dbReference type="ChEBI" id="CHEBI:15378"/>
        <dbReference type="ChEBI" id="CHEBI:17748"/>
        <dbReference type="ChEBI" id="CHEBI:30616"/>
        <dbReference type="ChEBI" id="CHEBI:63528"/>
        <dbReference type="ChEBI" id="CHEBI:456216"/>
        <dbReference type="EC" id="2.7.1.21"/>
    </reaction>
</comment>
<dbReference type="PANTHER" id="PTHR11441">
    <property type="entry name" value="THYMIDINE KINASE"/>
    <property type="match status" value="1"/>
</dbReference>
<dbReference type="HAMAP" id="MF_00124">
    <property type="entry name" value="Thymidine_kinase"/>
    <property type="match status" value="1"/>
</dbReference>
<feature type="binding site" evidence="8">
    <location>
        <begin position="90"/>
        <end position="93"/>
    </location>
    <ligand>
        <name>ATP</name>
        <dbReference type="ChEBI" id="CHEBI:30616"/>
    </ligand>
</feature>
<dbReference type="PIRSF" id="PIRSF035805">
    <property type="entry name" value="TK_cell"/>
    <property type="match status" value="1"/>
</dbReference>
<name>A0A0B5AY81_9BACL</name>
<accession>A0A0B5AY81</accession>
<evidence type="ECO:0000256" key="3">
    <source>
        <dbReference type="ARBA" id="ARBA00022634"/>
    </source>
</evidence>
<keyword evidence="8" id="KW-0862">Zinc</keyword>
<dbReference type="EMBL" id="CP009417">
    <property type="protein sequence ID" value="AJD93478.1"/>
    <property type="molecule type" value="Genomic_DNA"/>
</dbReference>
<evidence type="ECO:0000256" key="5">
    <source>
        <dbReference type="ARBA" id="ARBA00022741"/>
    </source>
</evidence>
<feature type="binding site" evidence="8">
    <location>
        <position position="179"/>
    </location>
    <ligand>
        <name>Zn(2+)</name>
        <dbReference type="ChEBI" id="CHEBI:29105"/>
    </ligand>
</feature>
<dbReference type="GO" id="GO:0004797">
    <property type="term" value="F:thymidine kinase activity"/>
    <property type="evidence" value="ECO:0007669"/>
    <property type="project" value="UniProtKB-UniRule"/>
</dbReference>
<feature type="binding site" evidence="8">
    <location>
        <position position="182"/>
    </location>
    <ligand>
        <name>Zn(2+)</name>
        <dbReference type="ChEBI" id="CHEBI:29105"/>
    </ligand>
</feature>
<dbReference type="GO" id="GO:0046104">
    <property type="term" value="P:thymidine metabolic process"/>
    <property type="evidence" value="ECO:0007669"/>
    <property type="project" value="TreeGrafter"/>
</dbReference>
<dbReference type="Gene3D" id="3.40.50.300">
    <property type="entry name" value="P-loop containing nucleotide triphosphate hydrolases"/>
    <property type="match status" value="1"/>
</dbReference>
<keyword evidence="8" id="KW-0963">Cytoplasm</keyword>
<dbReference type="NCBIfam" id="NF003296">
    <property type="entry name" value="PRK04296.1-1"/>
    <property type="match status" value="1"/>
</dbReference>
<dbReference type="GO" id="GO:0071897">
    <property type="term" value="P:DNA biosynthetic process"/>
    <property type="evidence" value="ECO:0007669"/>
    <property type="project" value="UniProtKB-KW"/>
</dbReference>
<dbReference type="Pfam" id="PF00265">
    <property type="entry name" value="TK"/>
    <property type="match status" value="1"/>
</dbReference>
<gene>
    <name evidence="8" type="primary">tdk</name>
    <name evidence="13" type="ORF">JMA_41610</name>
</gene>
<comment type="subcellular location">
    <subcellularLocation>
        <location evidence="8">Cytoplasm</location>
    </subcellularLocation>
</comment>
<dbReference type="KEGG" id="jeo:JMA_41610"/>
<dbReference type="SUPFAM" id="SSF57716">
    <property type="entry name" value="Glucocorticoid receptor-like (DNA-binding domain)"/>
    <property type="match status" value="1"/>
</dbReference>
<evidence type="ECO:0000256" key="12">
    <source>
        <dbReference type="RuleBase" id="RU004165"/>
    </source>
</evidence>
<dbReference type="InterPro" id="IPR020633">
    <property type="entry name" value="Thymidine_kinase_CS"/>
</dbReference>
<dbReference type="GO" id="GO:0008270">
    <property type="term" value="F:zinc ion binding"/>
    <property type="evidence" value="ECO:0007669"/>
    <property type="project" value="UniProtKB-UniRule"/>
</dbReference>
<feature type="binding site" evidence="10">
    <location>
        <begin position="167"/>
        <end position="170"/>
    </location>
    <ligand>
        <name>substrate</name>
    </ligand>
</feature>
<reference evidence="13 14" key="1">
    <citation type="submission" date="2014-08" db="EMBL/GenBank/DDBJ databases">
        <title>Complete genome of a marine bacteria Jeotgalibacillus malaysiensis.</title>
        <authorList>
            <person name="Yaakop A.S."/>
            <person name="Chan K.-G."/>
            <person name="Goh K.M."/>
        </authorList>
    </citation>
    <scope>NUCLEOTIDE SEQUENCE [LARGE SCALE GENOMIC DNA]</scope>
    <source>
        <strain evidence="13 14">D5</strain>
        <plasmid evidence="14">Plasmid</plasmid>
    </source>
</reference>
<keyword evidence="14" id="KW-1185">Reference proteome</keyword>
<feature type="active site" description="Proton acceptor" evidence="8 9">
    <location>
        <position position="91"/>
    </location>
</feature>
<evidence type="ECO:0000256" key="8">
    <source>
        <dbReference type="HAMAP-Rule" id="MF_00124"/>
    </source>
</evidence>
<proteinExistence type="inferred from homology"/>
<keyword evidence="4 8" id="KW-0808">Transferase</keyword>
<evidence type="ECO:0000256" key="10">
    <source>
        <dbReference type="PIRSR" id="PIRSR035805-2"/>
    </source>
</evidence>
<sequence length="189" mass="21383">MNMTRNIKEGLVVECGSMFSGKSDAIRRKGKRYEYAGIKAVFIKPDLDNRYDEFSVTTHNGDKVPAISTDIHGSLLSISDVMSSDVVLIDEIQFFKEQVIEDIEQLVQQGKRVYVAGLDLDFKGNPFYITQQLMSIADEVNKHKAVCMSCGEDAYISHKKVQNDKLVELGHSDLYEALCRSCYSKKNQR</sequence>
<comment type="subunit">
    <text evidence="8">Homotetramer.</text>
</comment>
<evidence type="ECO:0000256" key="11">
    <source>
        <dbReference type="RuleBase" id="RU000544"/>
    </source>
</evidence>
<keyword evidence="6 8" id="KW-0418">Kinase</keyword>
<evidence type="ECO:0000313" key="14">
    <source>
        <dbReference type="Proteomes" id="UP000031449"/>
    </source>
</evidence>
<geneLocation type="plasmid" evidence="14"/>
<dbReference type="InterPro" id="IPR027417">
    <property type="entry name" value="P-loop_NTPase"/>
</dbReference>
<dbReference type="InterPro" id="IPR001267">
    <property type="entry name" value="Thymidine_kinase"/>
</dbReference>
<dbReference type="Proteomes" id="UP000031449">
    <property type="component" value="Plasmid unnamed"/>
</dbReference>
<protein>
    <recommendedName>
        <fullName evidence="2 8">Thymidine kinase</fullName>
        <ecNumber evidence="2 8">2.7.1.21</ecNumber>
    </recommendedName>
</protein>
<dbReference type="Gene3D" id="3.30.60.20">
    <property type="match status" value="1"/>
</dbReference>
<dbReference type="SUPFAM" id="SSF52540">
    <property type="entry name" value="P-loop containing nucleoside triphosphate hydrolases"/>
    <property type="match status" value="1"/>
</dbReference>
<evidence type="ECO:0000256" key="2">
    <source>
        <dbReference type="ARBA" id="ARBA00012118"/>
    </source>
</evidence>
<evidence type="ECO:0000256" key="4">
    <source>
        <dbReference type="ARBA" id="ARBA00022679"/>
    </source>
</evidence>
<feature type="binding site" evidence="8">
    <location>
        <begin position="16"/>
        <end position="23"/>
    </location>
    <ligand>
        <name>ATP</name>
        <dbReference type="ChEBI" id="CHEBI:30616"/>
    </ligand>
</feature>
<dbReference type="HOGENOM" id="CLU_064400_3_0_9"/>
<evidence type="ECO:0000256" key="6">
    <source>
        <dbReference type="ARBA" id="ARBA00022777"/>
    </source>
</evidence>
<evidence type="ECO:0000313" key="13">
    <source>
        <dbReference type="EMBL" id="AJD93478.1"/>
    </source>
</evidence>
<keyword evidence="7 8" id="KW-0067">ATP-binding</keyword>
<organism evidence="13 14">
    <name type="scientific">Jeotgalibacillus malaysiensis</name>
    <dbReference type="NCBI Taxonomy" id="1508404"/>
    <lineage>
        <taxon>Bacteria</taxon>
        <taxon>Bacillati</taxon>
        <taxon>Bacillota</taxon>
        <taxon>Bacilli</taxon>
        <taxon>Bacillales</taxon>
        <taxon>Caryophanaceae</taxon>
        <taxon>Jeotgalibacillus</taxon>
    </lineage>
</organism>
<feature type="binding site" evidence="8">
    <location>
        <position position="147"/>
    </location>
    <ligand>
        <name>Zn(2+)</name>
        <dbReference type="ChEBI" id="CHEBI:29105"/>
    </ligand>
</feature>
<keyword evidence="8" id="KW-0479">Metal-binding</keyword>
<dbReference type="OrthoDB" id="9781579at2"/>
<dbReference type="PROSITE" id="PS00603">
    <property type="entry name" value="TK_CELLULAR_TYPE"/>
    <property type="match status" value="1"/>
</dbReference>
<evidence type="ECO:0000256" key="1">
    <source>
        <dbReference type="ARBA" id="ARBA00007587"/>
    </source>
</evidence>
<evidence type="ECO:0000256" key="7">
    <source>
        <dbReference type="ARBA" id="ARBA00022840"/>
    </source>
</evidence>
<dbReference type="EC" id="2.7.1.21" evidence="2 8"/>
<keyword evidence="5 8" id="KW-0547">Nucleotide-binding</keyword>
<evidence type="ECO:0000256" key="9">
    <source>
        <dbReference type="PIRSR" id="PIRSR035805-1"/>
    </source>
</evidence>
<feature type="binding site" evidence="10">
    <location>
        <position position="175"/>
    </location>
    <ligand>
        <name>substrate</name>
    </ligand>
</feature>
<dbReference type="PANTHER" id="PTHR11441:SF0">
    <property type="entry name" value="THYMIDINE KINASE, CYTOSOLIC"/>
    <property type="match status" value="1"/>
</dbReference>
<dbReference type="GO" id="GO:0005524">
    <property type="term" value="F:ATP binding"/>
    <property type="evidence" value="ECO:0007669"/>
    <property type="project" value="UniProtKB-UniRule"/>
</dbReference>